<dbReference type="AlphaFoldDB" id="A0A0B7BE71"/>
<reference evidence="1" key="1">
    <citation type="submission" date="2014-12" db="EMBL/GenBank/DDBJ databases">
        <title>Insight into the proteome of Arion vulgaris.</title>
        <authorList>
            <person name="Aradska J."/>
            <person name="Bulat T."/>
            <person name="Smidak R."/>
            <person name="Sarate P."/>
            <person name="Gangsoo J."/>
            <person name="Sialana F."/>
            <person name="Bilban M."/>
            <person name="Lubec G."/>
        </authorList>
    </citation>
    <scope>NUCLEOTIDE SEQUENCE</scope>
    <source>
        <tissue evidence="1">Skin</tissue>
    </source>
</reference>
<name>A0A0B7BE71_9EUPU</name>
<sequence length="58" mass="6441">MYSGVSIHNTPHGPQIKTVLLKHSVKRGYELFNSRFASQNGEPPQKLDEPLILVLGPT</sequence>
<gene>
    <name evidence="1" type="primary">ORF182058</name>
</gene>
<organism evidence="1">
    <name type="scientific">Arion vulgaris</name>
    <dbReference type="NCBI Taxonomy" id="1028688"/>
    <lineage>
        <taxon>Eukaryota</taxon>
        <taxon>Metazoa</taxon>
        <taxon>Spiralia</taxon>
        <taxon>Lophotrochozoa</taxon>
        <taxon>Mollusca</taxon>
        <taxon>Gastropoda</taxon>
        <taxon>Heterobranchia</taxon>
        <taxon>Euthyneura</taxon>
        <taxon>Panpulmonata</taxon>
        <taxon>Eupulmonata</taxon>
        <taxon>Stylommatophora</taxon>
        <taxon>Helicina</taxon>
        <taxon>Arionoidea</taxon>
        <taxon>Arionidae</taxon>
        <taxon>Arion</taxon>
    </lineage>
</organism>
<proteinExistence type="predicted"/>
<accession>A0A0B7BE71</accession>
<evidence type="ECO:0000313" key="1">
    <source>
        <dbReference type="EMBL" id="CEK91293.1"/>
    </source>
</evidence>
<dbReference type="EMBL" id="HACG01044428">
    <property type="protein sequence ID" value="CEK91293.1"/>
    <property type="molecule type" value="Transcribed_RNA"/>
</dbReference>
<protein>
    <submittedName>
        <fullName evidence="1">Uncharacterized protein</fullName>
    </submittedName>
</protein>